<dbReference type="Gene3D" id="3.30.420.10">
    <property type="entry name" value="Ribonuclease H-like superfamily/Ribonuclease H"/>
    <property type="match status" value="1"/>
</dbReference>
<accession>A0A4Y2MJ51</accession>
<sequence>MEKMDITPKRRTRAVTLSQHTSMTVRDIAAAIAVGKSNVSRIINQQNKFGPLSPRRESKDANVVKNFQEKKLTVLDWPGNSPDVNPIKNLWSIVKRRVSKMDCSTNRKMIGNVMKVWFRDDDIKTLCSKWSWITIEVAGGKNVSECYHELSEDCASLYRTVARWVKAFRAGPNESGDLYRTSRPSIPQHQIYTLNGLLSIYRLWTVLELSLEVGLSHQTVWHILKKWRVTVLELSIEVGLSHQTVWHILKKFRMLESSVALINKQHLANGILRLSDIWQNV</sequence>
<comment type="caution">
    <text evidence="1">The sequence shown here is derived from an EMBL/GenBank/DDBJ whole genome shotgun (WGS) entry which is preliminary data.</text>
</comment>
<dbReference type="EMBL" id="BGPR01007385">
    <property type="protein sequence ID" value="GBN26454.1"/>
    <property type="molecule type" value="Genomic_DNA"/>
</dbReference>
<proteinExistence type="predicted"/>
<protein>
    <recommendedName>
        <fullName evidence="3">Tc1-like transposase DDE domain-containing protein</fullName>
    </recommendedName>
</protein>
<dbReference type="PANTHER" id="PTHR46060:SF1">
    <property type="entry name" value="MARINER MOS1 TRANSPOSASE-LIKE PROTEIN"/>
    <property type="match status" value="1"/>
</dbReference>
<organism evidence="1 2">
    <name type="scientific">Araneus ventricosus</name>
    <name type="common">Orbweaver spider</name>
    <name type="synonym">Epeira ventricosa</name>
    <dbReference type="NCBI Taxonomy" id="182803"/>
    <lineage>
        <taxon>Eukaryota</taxon>
        <taxon>Metazoa</taxon>
        <taxon>Ecdysozoa</taxon>
        <taxon>Arthropoda</taxon>
        <taxon>Chelicerata</taxon>
        <taxon>Arachnida</taxon>
        <taxon>Araneae</taxon>
        <taxon>Araneomorphae</taxon>
        <taxon>Entelegynae</taxon>
        <taxon>Araneoidea</taxon>
        <taxon>Araneidae</taxon>
        <taxon>Araneus</taxon>
    </lineage>
</organism>
<dbReference type="OrthoDB" id="6436609at2759"/>
<dbReference type="InterPro" id="IPR052709">
    <property type="entry name" value="Transposase-MT_Hybrid"/>
</dbReference>
<evidence type="ECO:0000313" key="1">
    <source>
        <dbReference type="EMBL" id="GBN26454.1"/>
    </source>
</evidence>
<gene>
    <name evidence="1" type="ORF">AVEN_60371_1</name>
</gene>
<dbReference type="GO" id="GO:0003676">
    <property type="term" value="F:nucleic acid binding"/>
    <property type="evidence" value="ECO:0007669"/>
    <property type="project" value="InterPro"/>
</dbReference>
<dbReference type="AlphaFoldDB" id="A0A4Y2MJ51"/>
<dbReference type="PANTHER" id="PTHR46060">
    <property type="entry name" value="MARINER MOS1 TRANSPOSASE-LIKE PROTEIN"/>
    <property type="match status" value="1"/>
</dbReference>
<reference evidence="1 2" key="1">
    <citation type="journal article" date="2019" name="Sci. Rep.">
        <title>Orb-weaving spider Araneus ventricosus genome elucidates the spidroin gene catalogue.</title>
        <authorList>
            <person name="Kono N."/>
            <person name="Nakamura H."/>
            <person name="Ohtoshi R."/>
            <person name="Moran D.A.P."/>
            <person name="Shinohara A."/>
            <person name="Yoshida Y."/>
            <person name="Fujiwara M."/>
            <person name="Mori M."/>
            <person name="Tomita M."/>
            <person name="Arakawa K."/>
        </authorList>
    </citation>
    <scope>NUCLEOTIDE SEQUENCE [LARGE SCALE GENOMIC DNA]</scope>
</reference>
<dbReference type="InterPro" id="IPR036397">
    <property type="entry name" value="RNaseH_sf"/>
</dbReference>
<evidence type="ECO:0000313" key="2">
    <source>
        <dbReference type="Proteomes" id="UP000499080"/>
    </source>
</evidence>
<keyword evidence="2" id="KW-1185">Reference proteome</keyword>
<dbReference type="Proteomes" id="UP000499080">
    <property type="component" value="Unassembled WGS sequence"/>
</dbReference>
<evidence type="ECO:0008006" key="3">
    <source>
        <dbReference type="Google" id="ProtNLM"/>
    </source>
</evidence>
<name>A0A4Y2MJ51_ARAVE</name>